<accession>A0A9N9D0T0</accession>
<comment type="subcellular location">
    <subcellularLocation>
        <location evidence="1">Host cell</location>
    </subcellularLocation>
    <subcellularLocation>
        <location evidence="2">Secreted</location>
    </subcellularLocation>
</comment>
<name>A0A9N9D0T0_9GLOM</name>
<keyword evidence="6" id="KW-1185">Reference proteome</keyword>
<evidence type="ECO:0000256" key="2">
    <source>
        <dbReference type="ARBA" id="ARBA00004613"/>
    </source>
</evidence>
<organism evidence="5 6">
    <name type="scientific">Paraglomus brasilianum</name>
    <dbReference type="NCBI Taxonomy" id="144538"/>
    <lineage>
        <taxon>Eukaryota</taxon>
        <taxon>Fungi</taxon>
        <taxon>Fungi incertae sedis</taxon>
        <taxon>Mucoromycota</taxon>
        <taxon>Glomeromycotina</taxon>
        <taxon>Glomeromycetes</taxon>
        <taxon>Paraglomerales</taxon>
        <taxon>Paraglomeraceae</taxon>
        <taxon>Paraglomus</taxon>
    </lineage>
</organism>
<keyword evidence="3" id="KW-0964">Secreted</keyword>
<dbReference type="OrthoDB" id="2304312at2759"/>
<feature type="domain" description="Crinkler effector protein N-terminal" evidence="4">
    <location>
        <begin position="3"/>
        <end position="92"/>
    </location>
</feature>
<evidence type="ECO:0000256" key="1">
    <source>
        <dbReference type="ARBA" id="ARBA00004340"/>
    </source>
</evidence>
<protein>
    <submittedName>
        <fullName evidence="5">7321_t:CDS:1</fullName>
    </submittedName>
</protein>
<reference evidence="5" key="1">
    <citation type="submission" date="2021-06" db="EMBL/GenBank/DDBJ databases">
        <authorList>
            <person name="Kallberg Y."/>
            <person name="Tangrot J."/>
            <person name="Rosling A."/>
        </authorList>
    </citation>
    <scope>NUCLEOTIDE SEQUENCE</scope>
    <source>
        <strain evidence="5">BR232B</strain>
    </source>
</reference>
<proteinExistence type="predicted"/>
<sequence length="143" mass="16367">MSVTLFCLVKGNTSTNTFSVRINRDEPISELKDAIKTKKAPEFDHIPADRLKLWKVEIPDDRDSELANPTLDVELLATRDVEDYWTEKPPKRNYLTVSHHWRHCLTSLSMSSTLLLAQNERRDSSGQRATLENLKENISNAST</sequence>
<evidence type="ECO:0000259" key="4">
    <source>
        <dbReference type="Pfam" id="PF20147"/>
    </source>
</evidence>
<dbReference type="GO" id="GO:0043657">
    <property type="term" value="C:host cell"/>
    <property type="evidence" value="ECO:0007669"/>
    <property type="project" value="UniProtKB-SubCell"/>
</dbReference>
<dbReference type="AlphaFoldDB" id="A0A9N9D0T0"/>
<evidence type="ECO:0000313" key="6">
    <source>
        <dbReference type="Proteomes" id="UP000789739"/>
    </source>
</evidence>
<evidence type="ECO:0000256" key="3">
    <source>
        <dbReference type="ARBA" id="ARBA00022525"/>
    </source>
</evidence>
<comment type="caution">
    <text evidence="5">The sequence shown here is derived from an EMBL/GenBank/DDBJ whole genome shotgun (WGS) entry which is preliminary data.</text>
</comment>
<evidence type="ECO:0000313" key="5">
    <source>
        <dbReference type="EMBL" id="CAG8619171.1"/>
    </source>
</evidence>
<dbReference type="EMBL" id="CAJVPI010001576">
    <property type="protein sequence ID" value="CAG8619171.1"/>
    <property type="molecule type" value="Genomic_DNA"/>
</dbReference>
<dbReference type="Pfam" id="PF20147">
    <property type="entry name" value="Crinkler"/>
    <property type="match status" value="1"/>
</dbReference>
<dbReference type="Proteomes" id="UP000789739">
    <property type="component" value="Unassembled WGS sequence"/>
</dbReference>
<dbReference type="InterPro" id="IPR045379">
    <property type="entry name" value="Crinkler_N"/>
</dbReference>
<gene>
    <name evidence="5" type="ORF">PBRASI_LOCUS8604</name>
</gene>
<dbReference type="GO" id="GO:0005576">
    <property type="term" value="C:extracellular region"/>
    <property type="evidence" value="ECO:0007669"/>
    <property type="project" value="UniProtKB-SubCell"/>
</dbReference>